<dbReference type="FunFam" id="1.20.1250.20:FF:000057">
    <property type="entry name" value="MFS general substrate transporter"/>
    <property type="match status" value="1"/>
</dbReference>
<evidence type="ECO:0000256" key="5">
    <source>
        <dbReference type="ARBA" id="ARBA00023136"/>
    </source>
</evidence>
<name>A0AAN6MW87_9PEZI</name>
<dbReference type="GO" id="GO:0022857">
    <property type="term" value="F:transmembrane transporter activity"/>
    <property type="evidence" value="ECO:0007669"/>
    <property type="project" value="InterPro"/>
</dbReference>
<keyword evidence="3 6" id="KW-0812">Transmembrane</keyword>
<feature type="transmembrane region" description="Helical" evidence="6">
    <location>
        <begin position="187"/>
        <end position="208"/>
    </location>
</feature>
<feature type="transmembrane region" description="Helical" evidence="6">
    <location>
        <begin position="220"/>
        <end position="243"/>
    </location>
</feature>
<feature type="domain" description="Major facilitator superfamily (MFS) profile" evidence="7">
    <location>
        <begin position="61"/>
        <end position="483"/>
    </location>
</feature>
<evidence type="ECO:0000313" key="8">
    <source>
        <dbReference type="EMBL" id="KAK3934630.1"/>
    </source>
</evidence>
<feature type="transmembrane region" description="Helical" evidence="6">
    <location>
        <begin position="459"/>
        <end position="482"/>
    </location>
</feature>
<proteinExistence type="predicted"/>
<keyword evidence="2" id="KW-0813">Transport</keyword>
<feature type="transmembrane region" description="Helical" evidence="6">
    <location>
        <begin position="394"/>
        <end position="416"/>
    </location>
</feature>
<feature type="transmembrane region" description="Helical" evidence="6">
    <location>
        <begin position="342"/>
        <end position="359"/>
    </location>
</feature>
<evidence type="ECO:0000256" key="3">
    <source>
        <dbReference type="ARBA" id="ARBA00022692"/>
    </source>
</evidence>
<evidence type="ECO:0000256" key="4">
    <source>
        <dbReference type="ARBA" id="ARBA00022989"/>
    </source>
</evidence>
<dbReference type="EMBL" id="MU853972">
    <property type="protein sequence ID" value="KAK3934630.1"/>
    <property type="molecule type" value="Genomic_DNA"/>
</dbReference>
<organism evidence="8 9">
    <name type="scientific">Diplogelasinospora grovesii</name>
    <dbReference type="NCBI Taxonomy" id="303347"/>
    <lineage>
        <taxon>Eukaryota</taxon>
        <taxon>Fungi</taxon>
        <taxon>Dikarya</taxon>
        <taxon>Ascomycota</taxon>
        <taxon>Pezizomycotina</taxon>
        <taxon>Sordariomycetes</taxon>
        <taxon>Sordariomycetidae</taxon>
        <taxon>Sordariales</taxon>
        <taxon>Diplogelasinosporaceae</taxon>
        <taxon>Diplogelasinospora</taxon>
    </lineage>
</organism>
<accession>A0AAN6MW87</accession>
<feature type="transmembrane region" description="Helical" evidence="6">
    <location>
        <begin position="368"/>
        <end position="388"/>
    </location>
</feature>
<feature type="transmembrane region" description="Helical" evidence="6">
    <location>
        <begin position="300"/>
        <end position="322"/>
    </location>
</feature>
<feature type="transmembrane region" description="Helical" evidence="6">
    <location>
        <begin position="127"/>
        <end position="147"/>
    </location>
</feature>
<dbReference type="PANTHER" id="PTHR43791">
    <property type="entry name" value="PERMEASE-RELATED"/>
    <property type="match status" value="1"/>
</dbReference>
<evidence type="ECO:0000259" key="7">
    <source>
        <dbReference type="PROSITE" id="PS50850"/>
    </source>
</evidence>
<keyword evidence="9" id="KW-1185">Reference proteome</keyword>
<dbReference type="InterPro" id="IPR020846">
    <property type="entry name" value="MFS_dom"/>
</dbReference>
<feature type="transmembrane region" description="Helical" evidence="6">
    <location>
        <begin position="428"/>
        <end position="447"/>
    </location>
</feature>
<evidence type="ECO:0000256" key="1">
    <source>
        <dbReference type="ARBA" id="ARBA00004141"/>
    </source>
</evidence>
<evidence type="ECO:0000256" key="2">
    <source>
        <dbReference type="ARBA" id="ARBA00022448"/>
    </source>
</evidence>
<feature type="non-terminal residue" evidence="8">
    <location>
        <position position="483"/>
    </location>
</feature>
<reference evidence="9" key="1">
    <citation type="journal article" date="2023" name="Mol. Phylogenet. Evol.">
        <title>Genome-scale phylogeny and comparative genomics of the fungal order Sordariales.</title>
        <authorList>
            <person name="Hensen N."/>
            <person name="Bonometti L."/>
            <person name="Westerberg I."/>
            <person name="Brannstrom I.O."/>
            <person name="Guillou S."/>
            <person name="Cros-Aarteil S."/>
            <person name="Calhoun S."/>
            <person name="Haridas S."/>
            <person name="Kuo A."/>
            <person name="Mondo S."/>
            <person name="Pangilinan J."/>
            <person name="Riley R."/>
            <person name="LaButti K."/>
            <person name="Andreopoulos B."/>
            <person name="Lipzen A."/>
            <person name="Chen C."/>
            <person name="Yan M."/>
            <person name="Daum C."/>
            <person name="Ng V."/>
            <person name="Clum A."/>
            <person name="Steindorff A."/>
            <person name="Ohm R.A."/>
            <person name="Martin F."/>
            <person name="Silar P."/>
            <person name="Natvig D.O."/>
            <person name="Lalanne C."/>
            <person name="Gautier V."/>
            <person name="Ament-Velasquez S.L."/>
            <person name="Kruys A."/>
            <person name="Hutchinson M.I."/>
            <person name="Powell A.J."/>
            <person name="Barry K."/>
            <person name="Miller A.N."/>
            <person name="Grigoriev I.V."/>
            <person name="Debuchy R."/>
            <person name="Gladieux P."/>
            <person name="Hiltunen Thoren M."/>
            <person name="Johannesson H."/>
        </authorList>
    </citation>
    <scope>NUCLEOTIDE SEQUENCE [LARGE SCALE GENOMIC DNA]</scope>
    <source>
        <strain evidence="9">CBS 340.73</strain>
    </source>
</reference>
<protein>
    <submittedName>
        <fullName evidence="8">Major facilitator superfamily domain-containing protein</fullName>
    </submittedName>
</protein>
<dbReference type="PROSITE" id="PS50850">
    <property type="entry name" value="MFS"/>
    <property type="match status" value="1"/>
</dbReference>
<keyword evidence="4 6" id="KW-1133">Transmembrane helix</keyword>
<comment type="caution">
    <text evidence="8">The sequence shown here is derived from an EMBL/GenBank/DDBJ whole genome shotgun (WGS) entry which is preliminary data.</text>
</comment>
<comment type="subcellular location">
    <subcellularLocation>
        <location evidence="1">Membrane</location>
        <topology evidence="1">Multi-pass membrane protein</topology>
    </subcellularLocation>
</comment>
<dbReference type="Proteomes" id="UP001303473">
    <property type="component" value="Unassembled WGS sequence"/>
</dbReference>
<feature type="transmembrane region" description="Helical" evidence="6">
    <location>
        <begin position="97"/>
        <end position="115"/>
    </location>
</feature>
<dbReference type="AlphaFoldDB" id="A0AAN6MW87"/>
<evidence type="ECO:0000313" key="9">
    <source>
        <dbReference type="Proteomes" id="UP001303473"/>
    </source>
</evidence>
<dbReference type="GO" id="GO:0016020">
    <property type="term" value="C:membrane"/>
    <property type="evidence" value="ECO:0007669"/>
    <property type="project" value="UniProtKB-SubCell"/>
</dbReference>
<evidence type="ECO:0000256" key="6">
    <source>
        <dbReference type="SAM" id="Phobius"/>
    </source>
</evidence>
<gene>
    <name evidence="8" type="ORF">QBC46DRAFT_299508</name>
</gene>
<dbReference type="InterPro" id="IPR011701">
    <property type="entry name" value="MFS"/>
</dbReference>
<keyword evidence="5 6" id="KW-0472">Membrane</keyword>
<dbReference type="InterPro" id="IPR036259">
    <property type="entry name" value="MFS_trans_sf"/>
</dbReference>
<dbReference type="PANTHER" id="PTHR43791:SF38">
    <property type="entry name" value="MAJOR FACILITATOR SUPERFAMILY (MFS) PROFILE DOMAIN-CONTAINING PROTEIN"/>
    <property type="match status" value="1"/>
</dbReference>
<dbReference type="Gene3D" id="1.20.1250.20">
    <property type="entry name" value="MFS general substrate transporter like domains"/>
    <property type="match status" value="1"/>
</dbReference>
<sequence length="483" mass="52045">MLFHPALPPSNTMAPPPAETAIVTKRDRETSDSNANNNNHAETASAAAAERQLVRKVDLCLLPVIWLMSLMSWMDRSNIGNAKIAGLMTDLDLSSSQYSMTIVVFYFGYVVWGPVSNTILARTRPSIYLPAIMLLWGALTCAMAAVHTYPQLLVLRVFVGVLESGLAPGVAFVFSCWYRPEEQAKRIAIYISALLLGGAFGGLLAGAITGHLDGDQGVRGWRWLFIVEGAVTVFWAAVSFAVLPDFPSTCRRFTADQRNMAVTRLEQAGVVVVVDHKSRGTRRMGRIKALQIALSDWRTWATTLGVAVGQFVGCATVLTYFYPTLVNGLGYTSTVAAQYMTVPIWMAAFVCTLGSGFLCDRIPGYRGLVIAAWLILAMIASILICVIYDYAARYALLAIMSAGVWSSVALGISFTATMFGPMEPEARAVMLAFPPAAGNAGNIYGAYLFPAEGAPKYLLGFGVISGTLGAGAATFLAIHFILR</sequence>
<dbReference type="Pfam" id="PF07690">
    <property type="entry name" value="MFS_1"/>
    <property type="match status" value="1"/>
</dbReference>
<feature type="transmembrane region" description="Helical" evidence="6">
    <location>
        <begin position="153"/>
        <end position="175"/>
    </location>
</feature>
<dbReference type="SUPFAM" id="SSF103473">
    <property type="entry name" value="MFS general substrate transporter"/>
    <property type="match status" value="1"/>
</dbReference>